<dbReference type="HOGENOM" id="CLU_2231567_0_0_4"/>
<feature type="region of interest" description="Disordered" evidence="1">
    <location>
        <begin position="81"/>
        <end position="105"/>
    </location>
</feature>
<reference evidence="2 3" key="1">
    <citation type="journal article" date="2011" name="J. Bacteriol.">
        <title>Complete genome sequence of Burkholderia rhizoxinica, an endosymbiont of Rhizopus microsporus.</title>
        <authorList>
            <person name="Lackner G."/>
            <person name="Moebius N."/>
            <person name="Partida-Martinez L."/>
            <person name="Hertweck C."/>
        </authorList>
    </citation>
    <scope>NUCLEOTIDE SEQUENCE [LARGE SCALE GENOMIC DNA]</scope>
    <source>
        <strain evidence="3">DSM 19002 / CIP 109453 / HKI 454</strain>
    </source>
</reference>
<dbReference type="AlphaFoldDB" id="E5AM62"/>
<gene>
    <name evidence="2" type="ordered locus">RBRH_01672</name>
</gene>
<evidence type="ECO:0000256" key="1">
    <source>
        <dbReference type="SAM" id="MobiDB-lite"/>
    </source>
</evidence>
<name>E5AM62_MYCRK</name>
<feature type="compositionally biased region" description="Basic and acidic residues" evidence="1">
    <location>
        <begin position="81"/>
        <end position="97"/>
    </location>
</feature>
<sequence length="105" mass="11763">MLRWTAAWRLPEPSNPYGPYRADCVSPVRRAALQARTASGHSRALRSLWRGVVSWPVRAAGPSERDDACRVDHVRDCAGRADRSVGDQRDRHADYAGRRHCRAVG</sequence>
<dbReference type="Proteomes" id="UP000007437">
    <property type="component" value="Chromosome"/>
</dbReference>
<dbReference type="STRING" id="882378.RBRH_01672"/>
<evidence type="ECO:0000313" key="3">
    <source>
        <dbReference type="Proteomes" id="UP000007437"/>
    </source>
</evidence>
<proteinExistence type="predicted"/>
<protein>
    <submittedName>
        <fullName evidence="2">Uncharacterized protein</fullName>
    </submittedName>
</protein>
<evidence type="ECO:0000313" key="2">
    <source>
        <dbReference type="EMBL" id="CBW73939.1"/>
    </source>
</evidence>
<dbReference type="EMBL" id="FR687359">
    <property type="protein sequence ID" value="CBW73939.1"/>
    <property type="molecule type" value="Genomic_DNA"/>
</dbReference>
<dbReference type="KEGG" id="brh:RBRH_01672"/>
<organism evidence="2 3">
    <name type="scientific">Mycetohabitans rhizoxinica (strain DSM 19002 / CIP 109453 / HKI 454)</name>
    <name type="common">Paraburkholderia rhizoxinica</name>
    <dbReference type="NCBI Taxonomy" id="882378"/>
    <lineage>
        <taxon>Bacteria</taxon>
        <taxon>Pseudomonadati</taxon>
        <taxon>Pseudomonadota</taxon>
        <taxon>Betaproteobacteria</taxon>
        <taxon>Burkholderiales</taxon>
        <taxon>Burkholderiaceae</taxon>
        <taxon>Mycetohabitans</taxon>
    </lineage>
</organism>
<accession>E5AM62</accession>